<organism evidence="3 4">
    <name type="scientific">Geodia barretti</name>
    <name type="common">Barrett's horny sponge</name>
    <dbReference type="NCBI Taxonomy" id="519541"/>
    <lineage>
        <taxon>Eukaryota</taxon>
        <taxon>Metazoa</taxon>
        <taxon>Porifera</taxon>
        <taxon>Demospongiae</taxon>
        <taxon>Heteroscleromorpha</taxon>
        <taxon>Tetractinellida</taxon>
        <taxon>Astrophorina</taxon>
        <taxon>Geodiidae</taxon>
        <taxon>Geodia</taxon>
    </lineage>
</organism>
<name>A0AA35ST46_GEOBA</name>
<dbReference type="SMART" id="SM00198">
    <property type="entry name" value="SCP"/>
    <property type="match status" value="1"/>
</dbReference>
<feature type="domain" description="SCP" evidence="2">
    <location>
        <begin position="27"/>
        <end position="145"/>
    </location>
</feature>
<comment type="caution">
    <text evidence="3">The sequence shown here is derived from an EMBL/GenBank/DDBJ whole genome shotgun (WGS) entry which is preliminary data.</text>
</comment>
<feature type="chain" id="PRO_5041324778" evidence="1">
    <location>
        <begin position="22"/>
        <end position="146"/>
    </location>
</feature>
<evidence type="ECO:0000313" key="3">
    <source>
        <dbReference type="EMBL" id="CAI8034878.1"/>
    </source>
</evidence>
<dbReference type="AlphaFoldDB" id="A0AA35ST46"/>
<gene>
    <name evidence="3" type="ORF">GBAR_LOCUS19593</name>
</gene>
<dbReference type="InterPro" id="IPR001283">
    <property type="entry name" value="CRISP-related"/>
</dbReference>
<dbReference type="Proteomes" id="UP001174909">
    <property type="component" value="Unassembled WGS sequence"/>
</dbReference>
<feature type="signal peptide" evidence="1">
    <location>
        <begin position="1"/>
        <end position="21"/>
    </location>
</feature>
<dbReference type="EMBL" id="CASHTH010002758">
    <property type="protein sequence ID" value="CAI8034878.1"/>
    <property type="molecule type" value="Genomic_DNA"/>
</dbReference>
<reference evidence="3" key="1">
    <citation type="submission" date="2023-03" db="EMBL/GenBank/DDBJ databases">
        <authorList>
            <person name="Steffen K."/>
            <person name="Cardenas P."/>
        </authorList>
    </citation>
    <scope>NUCLEOTIDE SEQUENCE</scope>
</reference>
<keyword evidence="1" id="KW-0732">Signal</keyword>
<dbReference type="InterPro" id="IPR035940">
    <property type="entry name" value="CAP_sf"/>
</dbReference>
<dbReference type="Gene3D" id="3.40.33.10">
    <property type="entry name" value="CAP"/>
    <property type="match status" value="1"/>
</dbReference>
<evidence type="ECO:0000259" key="2">
    <source>
        <dbReference type="SMART" id="SM00198"/>
    </source>
</evidence>
<keyword evidence="4" id="KW-1185">Reference proteome</keyword>
<evidence type="ECO:0000313" key="4">
    <source>
        <dbReference type="Proteomes" id="UP001174909"/>
    </source>
</evidence>
<dbReference type="Pfam" id="PF00188">
    <property type="entry name" value="CAP"/>
    <property type="match status" value="1"/>
</dbReference>
<dbReference type="PANTHER" id="PTHR10334">
    <property type="entry name" value="CYSTEINE-RICH SECRETORY PROTEIN-RELATED"/>
    <property type="match status" value="1"/>
</dbReference>
<dbReference type="SUPFAM" id="SSF55797">
    <property type="entry name" value="PR-1-like"/>
    <property type="match status" value="1"/>
</dbReference>
<protein>
    <submittedName>
        <fullName evidence="3">Peptidase inhibitor 16</fullName>
    </submittedName>
</protein>
<evidence type="ECO:0000256" key="1">
    <source>
        <dbReference type="SAM" id="SignalP"/>
    </source>
</evidence>
<accession>A0AA35ST46</accession>
<proteinExistence type="predicted"/>
<dbReference type="InterPro" id="IPR014044">
    <property type="entry name" value="CAP_dom"/>
</dbReference>
<sequence length="146" mass="16712">MSSQWLCGVLVLLAVSYGVYGQGLGEEEKEEILNAHNHYRGLVDPIATNMMKMEWDEDLAYLAQFWASACEYAENEDRNTQSTSYDYIGESFAATISYTVNYTQLIGQLWYAEKRFYNYYATACLNEDGEVEEDGGYETCGRYTQV</sequence>